<keyword evidence="3 11" id="KW-0813">Transport</keyword>
<dbReference type="Proteomes" id="UP000530268">
    <property type="component" value="Unassembled WGS sequence"/>
</dbReference>
<evidence type="ECO:0000256" key="8">
    <source>
        <dbReference type="ARBA" id="ARBA00023136"/>
    </source>
</evidence>
<evidence type="ECO:0000256" key="10">
    <source>
        <dbReference type="ARBA" id="ARBA00023237"/>
    </source>
</evidence>
<dbReference type="Pfam" id="PF07715">
    <property type="entry name" value="Plug"/>
    <property type="match status" value="1"/>
</dbReference>
<keyword evidence="4 11" id="KW-1134">Transmembrane beta strand</keyword>
<feature type="domain" description="TonB-dependent receptor plug" evidence="16">
    <location>
        <begin position="51"/>
        <end position="159"/>
    </location>
</feature>
<dbReference type="InterPro" id="IPR039426">
    <property type="entry name" value="TonB-dep_rcpt-like"/>
</dbReference>
<keyword evidence="9 17" id="KW-0675">Receptor</keyword>
<dbReference type="Pfam" id="PF00593">
    <property type="entry name" value="TonB_dep_Rec_b-barrel"/>
    <property type="match status" value="1"/>
</dbReference>
<dbReference type="GO" id="GO:0015344">
    <property type="term" value="F:siderophore uptake transmembrane transporter activity"/>
    <property type="evidence" value="ECO:0007669"/>
    <property type="project" value="TreeGrafter"/>
</dbReference>
<feature type="chain" id="PRO_5030891890" evidence="14">
    <location>
        <begin position="27"/>
        <end position="751"/>
    </location>
</feature>
<dbReference type="RefSeq" id="WP_184565802.1">
    <property type="nucleotide sequence ID" value="NZ_JACIEI010000007.1"/>
</dbReference>
<dbReference type="PANTHER" id="PTHR30069">
    <property type="entry name" value="TONB-DEPENDENT OUTER MEMBRANE RECEPTOR"/>
    <property type="match status" value="1"/>
</dbReference>
<dbReference type="Gene3D" id="2.170.130.10">
    <property type="entry name" value="TonB-dependent receptor, plug domain"/>
    <property type="match status" value="1"/>
</dbReference>
<evidence type="ECO:0000256" key="4">
    <source>
        <dbReference type="ARBA" id="ARBA00022452"/>
    </source>
</evidence>
<feature type="domain" description="TonB-dependent receptor-like beta-barrel" evidence="15">
    <location>
        <begin position="298"/>
        <end position="706"/>
    </location>
</feature>
<evidence type="ECO:0000256" key="5">
    <source>
        <dbReference type="ARBA" id="ARBA00022692"/>
    </source>
</evidence>
<proteinExistence type="inferred from homology"/>
<organism evidence="17 18">
    <name type="scientific">Sulfitobacter undariae</name>
    <dbReference type="NCBI Taxonomy" id="1563671"/>
    <lineage>
        <taxon>Bacteria</taxon>
        <taxon>Pseudomonadati</taxon>
        <taxon>Pseudomonadota</taxon>
        <taxon>Alphaproteobacteria</taxon>
        <taxon>Rhodobacterales</taxon>
        <taxon>Roseobacteraceae</taxon>
        <taxon>Sulfitobacter</taxon>
    </lineage>
</organism>
<dbReference type="Gene3D" id="2.40.170.20">
    <property type="entry name" value="TonB-dependent receptor, beta-barrel domain"/>
    <property type="match status" value="1"/>
</dbReference>
<evidence type="ECO:0000256" key="12">
    <source>
        <dbReference type="PROSITE-ProRule" id="PRU10144"/>
    </source>
</evidence>
<accession>A0A7W6E4J0</accession>
<keyword evidence="5 11" id="KW-0812">Transmembrane</keyword>
<evidence type="ECO:0000256" key="6">
    <source>
        <dbReference type="ARBA" id="ARBA00022729"/>
    </source>
</evidence>
<protein>
    <submittedName>
        <fullName evidence="17">Hemoglobin/transferrin/lactoferrin receptor protein</fullName>
    </submittedName>
</protein>
<dbReference type="InterPro" id="IPR010917">
    <property type="entry name" value="TonB_rcpt_CS"/>
</dbReference>
<dbReference type="InterPro" id="IPR036942">
    <property type="entry name" value="Beta-barrel_TonB_sf"/>
</dbReference>
<dbReference type="InterPro" id="IPR011276">
    <property type="entry name" value="TonB_haem/Hb_rcpt"/>
</dbReference>
<dbReference type="PANTHER" id="PTHR30069:SF29">
    <property type="entry name" value="HEMOGLOBIN AND HEMOGLOBIN-HAPTOGLOBIN-BINDING PROTEIN 1-RELATED"/>
    <property type="match status" value="1"/>
</dbReference>
<evidence type="ECO:0000256" key="9">
    <source>
        <dbReference type="ARBA" id="ARBA00023170"/>
    </source>
</evidence>
<evidence type="ECO:0000256" key="14">
    <source>
        <dbReference type="SAM" id="SignalP"/>
    </source>
</evidence>
<comment type="caution">
    <text evidence="17">The sequence shown here is derived from an EMBL/GenBank/DDBJ whole genome shotgun (WGS) entry which is preliminary data.</text>
</comment>
<dbReference type="GO" id="GO:0044718">
    <property type="term" value="P:siderophore transmembrane transport"/>
    <property type="evidence" value="ECO:0007669"/>
    <property type="project" value="TreeGrafter"/>
</dbReference>
<dbReference type="CDD" id="cd01347">
    <property type="entry name" value="ligand_gated_channel"/>
    <property type="match status" value="1"/>
</dbReference>
<dbReference type="InterPro" id="IPR037066">
    <property type="entry name" value="Plug_dom_sf"/>
</dbReference>
<reference evidence="17 18" key="1">
    <citation type="submission" date="2020-08" db="EMBL/GenBank/DDBJ databases">
        <title>Genomic Encyclopedia of Type Strains, Phase IV (KMG-IV): sequencing the most valuable type-strain genomes for metagenomic binning, comparative biology and taxonomic classification.</title>
        <authorList>
            <person name="Goeker M."/>
        </authorList>
    </citation>
    <scope>NUCLEOTIDE SEQUENCE [LARGE SCALE GENOMIC DNA]</scope>
    <source>
        <strain evidence="17 18">DSM 102234</strain>
    </source>
</reference>
<dbReference type="PROSITE" id="PS01156">
    <property type="entry name" value="TONB_DEPENDENT_REC_2"/>
    <property type="match status" value="1"/>
</dbReference>
<evidence type="ECO:0000256" key="3">
    <source>
        <dbReference type="ARBA" id="ARBA00022448"/>
    </source>
</evidence>
<name>A0A7W6E4J0_9RHOB</name>
<dbReference type="PROSITE" id="PS52016">
    <property type="entry name" value="TONB_DEPENDENT_REC_3"/>
    <property type="match status" value="1"/>
</dbReference>
<dbReference type="InterPro" id="IPR012910">
    <property type="entry name" value="Plug_dom"/>
</dbReference>
<feature type="short sequence motif" description="TonB C-terminal box" evidence="12">
    <location>
        <begin position="734"/>
        <end position="751"/>
    </location>
</feature>
<keyword evidence="6 14" id="KW-0732">Signal</keyword>
<evidence type="ECO:0000313" key="18">
    <source>
        <dbReference type="Proteomes" id="UP000530268"/>
    </source>
</evidence>
<gene>
    <name evidence="17" type="ORF">GGR95_002259</name>
</gene>
<feature type="signal peptide" evidence="14">
    <location>
        <begin position="1"/>
        <end position="26"/>
    </location>
</feature>
<evidence type="ECO:0000256" key="1">
    <source>
        <dbReference type="ARBA" id="ARBA00004571"/>
    </source>
</evidence>
<comment type="similarity">
    <text evidence="2 11 13">Belongs to the TonB-dependent receptor family.</text>
</comment>
<evidence type="ECO:0000259" key="15">
    <source>
        <dbReference type="Pfam" id="PF00593"/>
    </source>
</evidence>
<evidence type="ECO:0000259" key="16">
    <source>
        <dbReference type="Pfam" id="PF07715"/>
    </source>
</evidence>
<dbReference type="GO" id="GO:0015232">
    <property type="term" value="F:heme transmembrane transporter activity"/>
    <property type="evidence" value="ECO:0007669"/>
    <property type="project" value="InterPro"/>
</dbReference>
<dbReference type="AlphaFoldDB" id="A0A7W6E4J0"/>
<dbReference type="NCBIfam" id="TIGR01786">
    <property type="entry name" value="TonB-hemlactrns"/>
    <property type="match status" value="1"/>
</dbReference>
<dbReference type="SUPFAM" id="SSF56935">
    <property type="entry name" value="Porins"/>
    <property type="match status" value="1"/>
</dbReference>
<comment type="subcellular location">
    <subcellularLocation>
        <location evidence="1 11">Cell outer membrane</location>
        <topology evidence="1 11">Multi-pass membrane protein</topology>
    </subcellularLocation>
</comment>
<keyword evidence="7 13" id="KW-0798">TonB box</keyword>
<dbReference type="EMBL" id="JACIEI010000007">
    <property type="protein sequence ID" value="MBB3994611.1"/>
    <property type="molecule type" value="Genomic_DNA"/>
</dbReference>
<dbReference type="NCBIfam" id="TIGR01785">
    <property type="entry name" value="TonB-hemin"/>
    <property type="match status" value="1"/>
</dbReference>
<sequence length="751" mass="82148">MTFRCRIAALSSTVAIAALLPYGALAQDVADDENLLGTIVLSTDRQGDQVLDVPANITVIDSAEIEARNITDMQELTRYTPGVSVFRQTNSTDPFNTFSGFTIRGVSANRVQMQVDGSRVPERIIDGTRDYIDFSFTKQVEIVRGPASVLWGADALGGIVALETLDPEDVLDGRERGGSVRTAYDSSNDGADVELTFGQKLLPNLELLIGLSRETTSETELSNARDDGGAWGCPRNVDYGASTCGELDPTSVTSNRGLAKLVWTPTDNHRLEFTLDALERTTTVDHRVTRGPVVSSFTGLPTGEIINSYDRELEISRQRYAVEHEWALGGGIFDSVKSTLAFTPNSYSRTGAEFSTSAAGDSIMSYDNLDYSEEFFEIDVQANGSFITGNLRHDFVLGIDADRTKTDYERIDRTNNLTTGINTETRAGGFNFANATTTRADIYIQDKITFGGNRFELTSGLRYATYSLDPRPNADYQVVTGSEPIKRSDQKLLKSLGATYHFNDTYSVWAKYGEGFKMPTSQQLFTSLPGSFFNLTPAPDLKPEEVKNIELGVRGQFGRGFFSVNAFKADYTNFIQSFYNPPGTSDYTYRNLSSVDIWGIEASGSWEIKDDLNANFSAAYQKATQRVNSGSAETPHNVAPLTATIGLAYDMPQYDLQLEAIGTFSAGVEDTDKSTAFKPAGYGILDLYATWTPNKVGKFTVGVQNVFDRRYFPASAASYGATATNSVAAGSPLELQTGLGRTIQVSYQMEF</sequence>
<evidence type="ECO:0000256" key="11">
    <source>
        <dbReference type="PROSITE-ProRule" id="PRU01360"/>
    </source>
</evidence>
<evidence type="ECO:0000256" key="7">
    <source>
        <dbReference type="ARBA" id="ARBA00023077"/>
    </source>
</evidence>
<evidence type="ECO:0000256" key="2">
    <source>
        <dbReference type="ARBA" id="ARBA00009810"/>
    </source>
</evidence>
<dbReference type="GO" id="GO:0009279">
    <property type="term" value="C:cell outer membrane"/>
    <property type="evidence" value="ECO:0007669"/>
    <property type="project" value="UniProtKB-SubCell"/>
</dbReference>
<keyword evidence="10 11" id="KW-0998">Cell outer membrane</keyword>
<dbReference type="InterPro" id="IPR010949">
    <property type="entry name" value="TonB_Hb/transfer/lactofer_rcpt"/>
</dbReference>
<evidence type="ECO:0000256" key="13">
    <source>
        <dbReference type="RuleBase" id="RU003357"/>
    </source>
</evidence>
<evidence type="ECO:0000313" key="17">
    <source>
        <dbReference type="EMBL" id="MBB3994611.1"/>
    </source>
</evidence>
<dbReference type="InterPro" id="IPR000531">
    <property type="entry name" value="Beta-barrel_TonB"/>
</dbReference>
<keyword evidence="18" id="KW-1185">Reference proteome</keyword>
<keyword evidence="8 11" id="KW-0472">Membrane</keyword>